<evidence type="ECO:0000313" key="2">
    <source>
        <dbReference type="EMBL" id="MDS9469334.1"/>
    </source>
</evidence>
<reference evidence="3" key="1">
    <citation type="submission" date="2023-07" db="EMBL/GenBank/DDBJ databases">
        <title>Paracoccus sp. MBLB3053 whole genome sequence.</title>
        <authorList>
            <person name="Hwang C.Y."/>
            <person name="Cho E.-S."/>
            <person name="Seo M.-J."/>
        </authorList>
    </citation>
    <scope>NUCLEOTIDE SEQUENCE [LARGE SCALE GENOMIC DNA]</scope>
    <source>
        <strain evidence="3">MBLB3053</strain>
    </source>
</reference>
<organism evidence="2 3">
    <name type="scientific">Paracoccus aurantius</name>
    <dbReference type="NCBI Taxonomy" id="3073814"/>
    <lineage>
        <taxon>Bacteria</taxon>
        <taxon>Pseudomonadati</taxon>
        <taxon>Pseudomonadota</taxon>
        <taxon>Alphaproteobacteria</taxon>
        <taxon>Rhodobacterales</taxon>
        <taxon>Paracoccaceae</taxon>
        <taxon>Paracoccus</taxon>
    </lineage>
</organism>
<keyword evidence="3" id="KW-1185">Reference proteome</keyword>
<accession>A0ABU2HW98</accession>
<protein>
    <recommendedName>
        <fullName evidence="4">3-deoxy-manno-octulosonate cytidylyltransferase</fullName>
    </recommendedName>
</protein>
<comment type="caution">
    <text evidence="2">The sequence shown here is derived from an EMBL/GenBank/DDBJ whole genome shotgun (WGS) entry which is preliminary data.</text>
</comment>
<proteinExistence type="predicted"/>
<evidence type="ECO:0000313" key="3">
    <source>
        <dbReference type="Proteomes" id="UP001269144"/>
    </source>
</evidence>
<dbReference type="Proteomes" id="UP001269144">
    <property type="component" value="Unassembled WGS sequence"/>
</dbReference>
<name>A0ABU2HW98_9RHOB</name>
<dbReference type="EMBL" id="JAVQLW010000003">
    <property type="protein sequence ID" value="MDS9469334.1"/>
    <property type="molecule type" value="Genomic_DNA"/>
</dbReference>
<dbReference type="RefSeq" id="WP_311161931.1">
    <property type="nucleotide sequence ID" value="NZ_JAVQLW010000003.1"/>
</dbReference>
<feature type="region of interest" description="Disordered" evidence="1">
    <location>
        <begin position="279"/>
        <end position="299"/>
    </location>
</feature>
<sequence length="299" mass="33748">MKAKATGTAQTEPANSAELDRAARELFAGFSQIVLVANSDDSNVDQIARSFPEGTLFVFFNKVYKILGSSFTRPAMLVCRSGMMGANIVHRREVSTVLDFFDSSDFRGVLNIAIGQEERFSPKEAFEGAPVKHLHLGKLLSAYYPENKVPTTGFGLCMWLLSQDLPASIHLAGFSAKRSEQWKVFDVHDWTFEQVLIRLLYRDGKIFIHDAPRKNPYQEISEHFPQFSPATVALTTDEILSERMMGLSSVIDRLMSITKVLRYIDSKFRKIRPRTRKQKHIARTAAADREVDQTPTGKI</sequence>
<evidence type="ECO:0000256" key="1">
    <source>
        <dbReference type="SAM" id="MobiDB-lite"/>
    </source>
</evidence>
<gene>
    <name evidence="2" type="ORF">RGQ15_17365</name>
</gene>
<evidence type="ECO:0008006" key="4">
    <source>
        <dbReference type="Google" id="ProtNLM"/>
    </source>
</evidence>